<accession>A0A150IY45</accession>
<keyword evidence="2" id="KW-0238">DNA-binding</keyword>
<evidence type="ECO:0000313" key="9">
    <source>
        <dbReference type="Proteomes" id="UP000092401"/>
    </source>
</evidence>
<evidence type="ECO:0000256" key="3">
    <source>
        <dbReference type="ARBA" id="ARBA00023163"/>
    </source>
</evidence>
<dbReference type="Proteomes" id="UP000092403">
    <property type="component" value="Unassembled WGS sequence"/>
</dbReference>
<comment type="caution">
    <text evidence="6">The sequence shown here is derived from an EMBL/GenBank/DDBJ whole genome shotgun (WGS) entry which is preliminary data.</text>
</comment>
<dbReference type="EMBL" id="LNJC01000023">
    <property type="protein sequence ID" value="KYC49903.1"/>
    <property type="molecule type" value="Genomic_DNA"/>
</dbReference>
<organism evidence="6 8">
    <name type="scientific">Candidatus Methanofastidiosum methylothiophilum</name>
    <dbReference type="NCBI Taxonomy" id="1705564"/>
    <lineage>
        <taxon>Archaea</taxon>
        <taxon>Methanobacteriati</taxon>
        <taxon>Methanobacteriota</taxon>
        <taxon>Stenosarchaea group</taxon>
        <taxon>Candidatus Methanofastidiosia</taxon>
        <taxon>Candidatus Methanofastidiosales</taxon>
        <taxon>Candidatus Methanofastidiosaceae</taxon>
        <taxon>Candidatus Methanofastidiosum</taxon>
    </lineage>
</organism>
<proteinExistence type="predicted"/>
<evidence type="ECO:0000313" key="7">
    <source>
        <dbReference type="EMBL" id="KYC49903.1"/>
    </source>
</evidence>
<evidence type="ECO:0000256" key="1">
    <source>
        <dbReference type="ARBA" id="ARBA00023015"/>
    </source>
</evidence>
<dbReference type="InterPro" id="IPR019888">
    <property type="entry name" value="Tscrpt_reg_AsnC-like"/>
</dbReference>
<dbReference type="Pfam" id="PF01037">
    <property type="entry name" value="AsnC_trans_reg"/>
    <property type="match status" value="1"/>
</dbReference>
<dbReference type="PRINTS" id="PR00033">
    <property type="entry name" value="HTHASNC"/>
</dbReference>
<sequence>MDSLDINILKILNQDARTSFSEIARRLGHSITTISLRVKAMEDAGIIKKYTPVLDSEKCGYDFTAVIHLIISKGKLKEVEDKIKTESNVVAVYDVTGGYDAIIIGRFRNSAHLEKFTRWIQSIDFVESVSTSIVLNIIKEDMEVKFD</sequence>
<evidence type="ECO:0000259" key="4">
    <source>
        <dbReference type="PROSITE" id="PS50956"/>
    </source>
</evidence>
<dbReference type="SMART" id="SM00344">
    <property type="entry name" value="HTH_ASNC"/>
    <property type="match status" value="1"/>
</dbReference>
<reference evidence="8 9" key="1">
    <citation type="journal article" date="2016" name="ISME J.">
        <title>Chasing the elusive Euryarchaeota class WSA2: genomes reveal a uniquely fastidious methyl-reducing methanogen.</title>
        <authorList>
            <person name="Nobu M.K."/>
            <person name="Narihiro T."/>
            <person name="Kuroda K."/>
            <person name="Mei R."/>
            <person name="Liu W.T."/>
        </authorList>
    </citation>
    <scope>NUCLEOTIDE SEQUENCE [LARGE SCALE GENOMIC DNA]</scope>
    <source>
        <strain evidence="5">B03fssc0709_Meth_Bin005</strain>
        <strain evidence="6">B15fssc0709_Meth_Bin003</strain>
        <strain evidence="7">BMIXfssc0709_Meth_Bin006</strain>
    </source>
</reference>
<dbReference type="Proteomes" id="UP000092401">
    <property type="component" value="Unassembled WGS sequence"/>
</dbReference>
<dbReference type="CDD" id="cd00090">
    <property type="entry name" value="HTH_ARSR"/>
    <property type="match status" value="1"/>
</dbReference>
<dbReference type="PANTHER" id="PTHR30154:SF34">
    <property type="entry name" value="TRANSCRIPTIONAL REGULATOR AZLB"/>
    <property type="match status" value="1"/>
</dbReference>
<evidence type="ECO:0000313" key="5">
    <source>
        <dbReference type="EMBL" id="KYC45400.1"/>
    </source>
</evidence>
<feature type="domain" description="HTH asnC-type" evidence="4">
    <location>
        <begin position="1"/>
        <end position="62"/>
    </location>
</feature>
<evidence type="ECO:0000256" key="2">
    <source>
        <dbReference type="ARBA" id="ARBA00023125"/>
    </source>
</evidence>
<gene>
    <name evidence="5" type="ORF">APG10_00906</name>
    <name evidence="6" type="ORF">APG11_00268</name>
    <name evidence="7" type="ORF">APG12_01152</name>
</gene>
<dbReference type="SUPFAM" id="SSF54909">
    <property type="entry name" value="Dimeric alpha+beta barrel"/>
    <property type="match status" value="1"/>
</dbReference>
<dbReference type="AlphaFoldDB" id="A0A150ITW9"/>
<dbReference type="GO" id="GO:0043200">
    <property type="term" value="P:response to amino acid"/>
    <property type="evidence" value="ECO:0007669"/>
    <property type="project" value="TreeGrafter"/>
</dbReference>
<dbReference type="PROSITE" id="PS50956">
    <property type="entry name" value="HTH_ASNC_2"/>
    <property type="match status" value="1"/>
</dbReference>
<keyword evidence="3" id="KW-0804">Transcription</keyword>
<dbReference type="PANTHER" id="PTHR30154">
    <property type="entry name" value="LEUCINE-RESPONSIVE REGULATORY PROTEIN"/>
    <property type="match status" value="1"/>
</dbReference>
<protein>
    <submittedName>
        <fullName evidence="6">Putative HTH-type transcriptional regulator</fullName>
    </submittedName>
</protein>
<dbReference type="InterPro" id="IPR019887">
    <property type="entry name" value="Tscrpt_reg_AsnC/Lrp_C"/>
</dbReference>
<dbReference type="Proteomes" id="UP000091929">
    <property type="component" value="Unassembled WGS sequence"/>
</dbReference>
<dbReference type="InterPro" id="IPR000485">
    <property type="entry name" value="AsnC-type_HTH_dom"/>
</dbReference>
<evidence type="ECO:0000313" key="8">
    <source>
        <dbReference type="Proteomes" id="UP000091929"/>
    </source>
</evidence>
<dbReference type="GO" id="GO:0043565">
    <property type="term" value="F:sequence-specific DNA binding"/>
    <property type="evidence" value="ECO:0007669"/>
    <property type="project" value="InterPro"/>
</dbReference>
<name>A0A150ITW9_9EURY</name>
<evidence type="ECO:0000313" key="6">
    <source>
        <dbReference type="EMBL" id="KYC48461.1"/>
    </source>
</evidence>
<keyword evidence="1" id="KW-0805">Transcription regulation</keyword>
<dbReference type="EMBL" id="LNGF01000004">
    <property type="protein sequence ID" value="KYC48461.1"/>
    <property type="molecule type" value="Genomic_DNA"/>
</dbReference>
<accession>A0A150IK29</accession>
<dbReference type="SUPFAM" id="SSF46785">
    <property type="entry name" value="Winged helix' DNA-binding domain"/>
    <property type="match status" value="1"/>
</dbReference>
<dbReference type="GO" id="GO:0005829">
    <property type="term" value="C:cytosol"/>
    <property type="evidence" value="ECO:0007669"/>
    <property type="project" value="TreeGrafter"/>
</dbReference>
<dbReference type="InterPro" id="IPR011008">
    <property type="entry name" value="Dimeric_a/b-barrel"/>
</dbReference>
<dbReference type="EMBL" id="LNGE01000020">
    <property type="protein sequence ID" value="KYC45400.1"/>
    <property type="molecule type" value="Genomic_DNA"/>
</dbReference>
<dbReference type="InterPro" id="IPR036388">
    <property type="entry name" value="WH-like_DNA-bd_sf"/>
</dbReference>
<dbReference type="Gene3D" id="3.30.70.920">
    <property type="match status" value="1"/>
</dbReference>
<accession>A0A150ITW9</accession>
<dbReference type="Gene3D" id="1.10.10.10">
    <property type="entry name" value="Winged helix-like DNA-binding domain superfamily/Winged helix DNA-binding domain"/>
    <property type="match status" value="1"/>
</dbReference>
<dbReference type="Pfam" id="PF13412">
    <property type="entry name" value="HTH_24"/>
    <property type="match status" value="1"/>
</dbReference>
<dbReference type="InterPro" id="IPR036390">
    <property type="entry name" value="WH_DNA-bd_sf"/>
</dbReference>
<dbReference type="InterPro" id="IPR011991">
    <property type="entry name" value="ArsR-like_HTH"/>
</dbReference>